<proteinExistence type="predicted"/>
<dbReference type="EMBL" id="UHJC01000002">
    <property type="protein sequence ID" value="SUQ39532.1"/>
    <property type="molecule type" value="Genomic_DNA"/>
</dbReference>
<sequence length="106" mass="11727">MLTGRAEEETGIDQVKHGVGIFHTVGVIQLGFILEAQRKATAKLTGLSQHIRQLSQFVQGNQFVINKPDTAVGIRCHGHQIFGRDGQPDRHQGLNRFVILIMTGDK</sequence>
<protein>
    <submittedName>
        <fullName evidence="1">Uncharacterized protein</fullName>
    </submittedName>
</protein>
<accession>A0A380SBL4</accession>
<reference evidence="1 2" key="1">
    <citation type="submission" date="2018-06" db="EMBL/GenBank/DDBJ databases">
        <authorList>
            <consortium name="Pathogen Informatics"/>
            <person name="Doyle S."/>
        </authorList>
    </citation>
    <scope>NUCLEOTIDE SEQUENCE [LARGE SCALE GENOMIC DNA]</scope>
    <source>
        <strain evidence="1 2">NCTC8580</strain>
    </source>
</reference>
<evidence type="ECO:0000313" key="2">
    <source>
        <dbReference type="Proteomes" id="UP000255087"/>
    </source>
</evidence>
<dbReference type="Proteomes" id="UP000255087">
    <property type="component" value="Unassembled WGS sequence"/>
</dbReference>
<name>A0A380SBL4_YERPU</name>
<gene>
    <name evidence="1" type="ORF">NCTC8580_04761</name>
</gene>
<dbReference type="AlphaFoldDB" id="A0A380SBL4"/>
<evidence type="ECO:0000313" key="1">
    <source>
        <dbReference type="EMBL" id="SUQ39532.1"/>
    </source>
</evidence>
<organism evidence="1 2">
    <name type="scientific">Yersinia pseudotuberculosis</name>
    <dbReference type="NCBI Taxonomy" id="633"/>
    <lineage>
        <taxon>Bacteria</taxon>
        <taxon>Pseudomonadati</taxon>
        <taxon>Pseudomonadota</taxon>
        <taxon>Gammaproteobacteria</taxon>
        <taxon>Enterobacterales</taxon>
        <taxon>Yersiniaceae</taxon>
        <taxon>Yersinia</taxon>
    </lineage>
</organism>